<dbReference type="GO" id="GO:0032153">
    <property type="term" value="C:cell division site"/>
    <property type="evidence" value="ECO:0007669"/>
    <property type="project" value="TreeGrafter"/>
</dbReference>
<evidence type="ECO:0000313" key="16">
    <source>
        <dbReference type="EMBL" id="XDK24986.1"/>
    </source>
</evidence>
<dbReference type="PIRSF" id="PIRSF003097">
    <property type="entry name" value="FtsX"/>
    <property type="match status" value="1"/>
</dbReference>
<keyword evidence="5 12" id="KW-1003">Cell membrane</keyword>
<dbReference type="AlphaFoldDB" id="A0AB39H9G6"/>
<feature type="transmembrane region" description="Helical" evidence="13">
    <location>
        <begin position="250"/>
        <end position="275"/>
    </location>
</feature>
<comment type="similarity">
    <text evidence="2 12">Belongs to the ABC-4 integral membrane protein family. FtsX subfamily.</text>
</comment>
<evidence type="ECO:0000256" key="13">
    <source>
        <dbReference type="SAM" id="Phobius"/>
    </source>
</evidence>
<dbReference type="GO" id="GO:0051301">
    <property type="term" value="P:cell division"/>
    <property type="evidence" value="ECO:0007669"/>
    <property type="project" value="UniProtKB-KW"/>
</dbReference>
<keyword evidence="7 12" id="KW-0132">Cell division</keyword>
<accession>A0AB39H9G6</accession>
<evidence type="ECO:0000256" key="12">
    <source>
        <dbReference type="PIRNR" id="PIRNR003097"/>
    </source>
</evidence>
<evidence type="ECO:0000256" key="8">
    <source>
        <dbReference type="ARBA" id="ARBA00022692"/>
    </source>
</evidence>
<evidence type="ECO:0000256" key="7">
    <source>
        <dbReference type="ARBA" id="ARBA00022618"/>
    </source>
</evidence>
<feature type="domain" description="ABC3 transporter permease C-terminal" evidence="14">
    <location>
        <begin position="199"/>
        <end position="312"/>
    </location>
</feature>
<feature type="transmembrane region" description="Helical" evidence="13">
    <location>
        <begin position="295"/>
        <end position="314"/>
    </location>
</feature>
<evidence type="ECO:0000259" key="15">
    <source>
        <dbReference type="Pfam" id="PF18075"/>
    </source>
</evidence>
<sequence length="324" mass="35353">MGATRRKGNSSTANKRAAGRATTEGYFSAQWRIAKGAFKALWVKPLGNILTLAVISIVLTMPACLYLLGKNLASATEDVTAPVQVSVYLSSGLPDARAMVLKDQIERDQNVAAVEYISPQQGLQDLSEYSGFQQAISLLNDDALPGVLLITPQANQEAQTQALAERVGRFDGVTDVRLDKDWLARLDAIQALVSIVVVILTVLMLGAVFLIIGNTLRFKVLENKEEIQTMKLIGATDSFILRPYLYSGMWFGFLASVCAWSLVALMTVILNQAVADLASLYDSQYRLIGMSWDESLLLIMLGTLLGCVAARLSAQRHLKEIEPI</sequence>
<dbReference type="InterPro" id="IPR047590">
    <property type="entry name" value="FtsX_proteobact-type"/>
</dbReference>
<dbReference type="InterPro" id="IPR040690">
    <property type="entry name" value="FtsX_ECD"/>
</dbReference>
<comment type="subunit">
    <text evidence="3">Forms a membrane-associated complex with FtsE.</text>
</comment>
<dbReference type="Pfam" id="PF02687">
    <property type="entry name" value="FtsX"/>
    <property type="match status" value="1"/>
</dbReference>
<feature type="domain" description="FtsX extracellular" evidence="15">
    <location>
        <begin position="83"/>
        <end position="176"/>
    </location>
</feature>
<evidence type="ECO:0000256" key="5">
    <source>
        <dbReference type="ARBA" id="ARBA00022475"/>
    </source>
</evidence>
<keyword evidence="9 13" id="KW-1133">Transmembrane helix</keyword>
<name>A0AB39H9G6_9VIBR</name>
<dbReference type="KEGG" id="vih:AB0763_12670"/>
<evidence type="ECO:0000256" key="4">
    <source>
        <dbReference type="ARBA" id="ARBA00021907"/>
    </source>
</evidence>
<dbReference type="RefSeq" id="WP_306102326.1">
    <property type="nucleotide sequence ID" value="NZ_CP162601.1"/>
</dbReference>
<comment type="function">
    <text evidence="12">Part of the ABC transporter FtsEX involved in cellular division.</text>
</comment>
<reference evidence="16" key="1">
    <citation type="submission" date="2024-07" db="EMBL/GenBank/DDBJ databases">
        <title>Genome Analysis of a Potential Novel Vibrio Species Secreting pH- and Thermo-stable Alginate Lyase and its Application in Producing Alginate Oligosaccharides.</title>
        <authorList>
            <person name="Huang H."/>
            <person name="Bao K."/>
        </authorList>
    </citation>
    <scope>NUCLEOTIDE SEQUENCE</scope>
    <source>
        <strain evidence="16">HB236076</strain>
    </source>
</reference>
<comment type="subcellular location">
    <subcellularLocation>
        <location evidence="1">Cell inner membrane</location>
        <topology evidence="1">Multi-pass membrane protein</topology>
    </subcellularLocation>
</comment>
<feature type="transmembrane region" description="Helical" evidence="13">
    <location>
        <begin position="49"/>
        <end position="68"/>
    </location>
</feature>
<evidence type="ECO:0000256" key="2">
    <source>
        <dbReference type="ARBA" id="ARBA00007379"/>
    </source>
</evidence>
<dbReference type="InterPro" id="IPR003838">
    <property type="entry name" value="ABC3_permease_C"/>
</dbReference>
<gene>
    <name evidence="16" type="primary">ftsX</name>
    <name evidence="16" type="ORF">AB0763_12670</name>
</gene>
<dbReference type="GO" id="GO:0005886">
    <property type="term" value="C:plasma membrane"/>
    <property type="evidence" value="ECO:0007669"/>
    <property type="project" value="UniProtKB-SubCell"/>
</dbReference>
<dbReference type="PANTHER" id="PTHR47755:SF1">
    <property type="entry name" value="CELL DIVISION PROTEIN FTSX"/>
    <property type="match status" value="1"/>
</dbReference>
<keyword evidence="10 12" id="KW-0472">Membrane</keyword>
<protein>
    <recommendedName>
        <fullName evidence="4 12">Cell division protein FtsX</fullName>
    </recommendedName>
</protein>
<evidence type="ECO:0000256" key="9">
    <source>
        <dbReference type="ARBA" id="ARBA00022989"/>
    </source>
</evidence>
<dbReference type="InterPro" id="IPR004513">
    <property type="entry name" value="FtsX"/>
</dbReference>
<dbReference type="NCBIfam" id="TIGR00439">
    <property type="entry name" value="FtsX_Gneg"/>
    <property type="match status" value="1"/>
</dbReference>
<dbReference type="Gene3D" id="3.30.70.3040">
    <property type="match status" value="1"/>
</dbReference>
<evidence type="ECO:0000256" key="1">
    <source>
        <dbReference type="ARBA" id="ARBA00004429"/>
    </source>
</evidence>
<evidence type="ECO:0000256" key="11">
    <source>
        <dbReference type="ARBA" id="ARBA00023306"/>
    </source>
</evidence>
<feature type="transmembrane region" description="Helical" evidence="13">
    <location>
        <begin position="188"/>
        <end position="212"/>
    </location>
</feature>
<evidence type="ECO:0000256" key="6">
    <source>
        <dbReference type="ARBA" id="ARBA00022519"/>
    </source>
</evidence>
<organism evidence="16">
    <name type="scientific">Vibrio sp. HB236076</name>
    <dbReference type="NCBI Taxonomy" id="3232307"/>
    <lineage>
        <taxon>Bacteria</taxon>
        <taxon>Pseudomonadati</taxon>
        <taxon>Pseudomonadota</taxon>
        <taxon>Gammaproteobacteria</taxon>
        <taxon>Vibrionales</taxon>
        <taxon>Vibrionaceae</taxon>
        <taxon>Vibrio</taxon>
    </lineage>
</organism>
<dbReference type="Pfam" id="PF18075">
    <property type="entry name" value="FtsX_ECD"/>
    <property type="match status" value="1"/>
</dbReference>
<dbReference type="PANTHER" id="PTHR47755">
    <property type="entry name" value="CELL DIVISION PROTEIN FTSX"/>
    <property type="match status" value="1"/>
</dbReference>
<dbReference type="EMBL" id="CP162601">
    <property type="protein sequence ID" value="XDK24986.1"/>
    <property type="molecule type" value="Genomic_DNA"/>
</dbReference>
<keyword evidence="8 13" id="KW-0812">Transmembrane</keyword>
<keyword evidence="6 12" id="KW-0997">Cell inner membrane</keyword>
<evidence type="ECO:0000256" key="10">
    <source>
        <dbReference type="ARBA" id="ARBA00023136"/>
    </source>
</evidence>
<proteinExistence type="inferred from homology"/>
<evidence type="ECO:0000259" key="14">
    <source>
        <dbReference type="Pfam" id="PF02687"/>
    </source>
</evidence>
<evidence type="ECO:0000256" key="3">
    <source>
        <dbReference type="ARBA" id="ARBA00011160"/>
    </source>
</evidence>
<keyword evidence="11 12" id="KW-0131">Cell cycle</keyword>